<dbReference type="InterPro" id="IPR012675">
    <property type="entry name" value="Beta-grasp_dom_sf"/>
</dbReference>
<name>A0A9J6RQL9_9GAMM</name>
<reference evidence="1 2" key="1">
    <citation type="submission" date="2022-12" db="EMBL/GenBank/DDBJ databases">
        <title>Dasania phycosphaerae sp. nov., isolated from particulate material of the south coast of Korea.</title>
        <authorList>
            <person name="Jiang Y."/>
        </authorList>
    </citation>
    <scope>NUCLEOTIDE SEQUENCE [LARGE SCALE GENOMIC DNA]</scope>
    <source>
        <strain evidence="1 2">GY-19</strain>
    </source>
</reference>
<organism evidence="1 2">
    <name type="scientific">Dasania phycosphaerae</name>
    <dbReference type="NCBI Taxonomy" id="2950436"/>
    <lineage>
        <taxon>Bacteria</taxon>
        <taxon>Pseudomonadati</taxon>
        <taxon>Pseudomonadota</taxon>
        <taxon>Gammaproteobacteria</taxon>
        <taxon>Cellvibrionales</taxon>
        <taxon>Spongiibacteraceae</taxon>
        <taxon>Dasania</taxon>
    </lineage>
</organism>
<dbReference type="Gene3D" id="3.10.20.30">
    <property type="match status" value="1"/>
</dbReference>
<dbReference type="AlphaFoldDB" id="A0A9J6RQL9"/>
<gene>
    <name evidence="1" type="primary">thiS</name>
    <name evidence="1" type="ORF">O0V09_15385</name>
</gene>
<comment type="caution">
    <text evidence="1">The sequence shown here is derived from an EMBL/GenBank/DDBJ whole genome shotgun (WGS) entry which is preliminary data.</text>
</comment>
<protein>
    <submittedName>
        <fullName evidence="1">Sulfur carrier protein ThiS</fullName>
    </submittedName>
</protein>
<evidence type="ECO:0000313" key="2">
    <source>
        <dbReference type="Proteomes" id="UP001069090"/>
    </source>
</evidence>
<dbReference type="RefSeq" id="WP_258332621.1">
    <property type="nucleotide sequence ID" value="NZ_JAPTGG010000014.1"/>
</dbReference>
<dbReference type="PANTHER" id="PTHR34472">
    <property type="entry name" value="SULFUR CARRIER PROTEIN THIS"/>
    <property type="match status" value="1"/>
</dbReference>
<accession>A0A9J6RQL9</accession>
<dbReference type="EMBL" id="JAPTGG010000014">
    <property type="protein sequence ID" value="MCZ0866593.1"/>
    <property type="molecule type" value="Genomic_DNA"/>
</dbReference>
<dbReference type="SUPFAM" id="SSF54285">
    <property type="entry name" value="MoaD/ThiS"/>
    <property type="match status" value="1"/>
</dbReference>
<dbReference type="Proteomes" id="UP001069090">
    <property type="component" value="Unassembled WGS sequence"/>
</dbReference>
<keyword evidence="2" id="KW-1185">Reference proteome</keyword>
<dbReference type="InterPro" id="IPR003749">
    <property type="entry name" value="ThiS/MoaD-like"/>
</dbReference>
<proteinExistence type="predicted"/>
<dbReference type="NCBIfam" id="TIGR01683">
    <property type="entry name" value="thiS"/>
    <property type="match status" value="1"/>
</dbReference>
<dbReference type="PANTHER" id="PTHR34472:SF1">
    <property type="entry name" value="SULFUR CARRIER PROTEIN THIS"/>
    <property type="match status" value="1"/>
</dbReference>
<evidence type="ECO:0000313" key="1">
    <source>
        <dbReference type="EMBL" id="MCZ0866593.1"/>
    </source>
</evidence>
<dbReference type="InterPro" id="IPR010035">
    <property type="entry name" value="Thi_S"/>
</dbReference>
<dbReference type="InterPro" id="IPR016155">
    <property type="entry name" value="Mopterin_synth/thiamin_S_b"/>
</dbReference>
<dbReference type="Pfam" id="PF02597">
    <property type="entry name" value="ThiS"/>
    <property type="match status" value="1"/>
</dbReference>
<sequence length="71" mass="7621">MISIRCNGDNFSLAGEQCLQEFLQLPSVRAYQGSGSFAVAVNGCFVPRQDYHTVVLQQGDEVDIVCPIAGG</sequence>
<dbReference type="CDD" id="cd00565">
    <property type="entry name" value="Ubl_ThiS"/>
    <property type="match status" value="1"/>
</dbReference>